<feature type="transmembrane region" description="Helical" evidence="9">
    <location>
        <begin position="319"/>
        <end position="342"/>
    </location>
</feature>
<evidence type="ECO:0000256" key="7">
    <source>
        <dbReference type="ARBA" id="ARBA00023136"/>
    </source>
</evidence>
<dbReference type="Proteomes" id="UP000282926">
    <property type="component" value="Unassembled WGS sequence"/>
</dbReference>
<sequence>MLPPLVLSSFLRPLSAHPLAMTPESPQTEPRDSSAGTPDASASSDELRTGTFAALHDVHVMRIALVLIALAATIAVLSFAKTILIPVVLAFFLSYVLAPFVNALMRVRLPGTRLFLPRGAAALIIVVLAVGLTGVVGTFIGDQVRRLALEVPNYQDRLVDNLTELRGNITELQLRVESALEPLRREDEAISPTAAPLGDDDRLDTAERVQVFLDQGSGDFWGTTSSFIAGGITGFLGFMAQALMCIFVLVFVLAQGPGMRQRVLEAAGNGPRSRHAIDVILRNVNEDVQRYLFNRFATNTCVAIITGVSLYIYGLDFAFLLGIFAGLFNFIPYVGPIIGTVFPATVAYMQFGDLTDVFWCVLIYGSITGLEGNLVTPFTIGRHLKLNSLAVLLSAIFWGWIWGAPGLLLAIPIVATLKSVSENIDDLRPLAAFLRG</sequence>
<organism evidence="10 11">
    <name type="scientific">Lujinxingia sediminis</name>
    <dbReference type="NCBI Taxonomy" id="2480984"/>
    <lineage>
        <taxon>Bacteria</taxon>
        <taxon>Deltaproteobacteria</taxon>
        <taxon>Bradymonadales</taxon>
        <taxon>Lujinxingiaceae</taxon>
        <taxon>Lujinxingia</taxon>
    </lineage>
</organism>
<feature type="compositionally biased region" description="Polar residues" evidence="8">
    <location>
        <begin position="24"/>
        <end position="44"/>
    </location>
</feature>
<feature type="transmembrane region" description="Helical" evidence="9">
    <location>
        <begin position="65"/>
        <end position="98"/>
    </location>
</feature>
<comment type="subcellular location">
    <subcellularLocation>
        <location evidence="1">Cell membrane</location>
        <topology evidence="1">Multi-pass membrane protein</topology>
    </subcellularLocation>
</comment>
<dbReference type="EMBL" id="SADD01000015">
    <property type="protein sequence ID" value="RVU41618.1"/>
    <property type="molecule type" value="Genomic_DNA"/>
</dbReference>
<evidence type="ECO:0000256" key="8">
    <source>
        <dbReference type="SAM" id="MobiDB-lite"/>
    </source>
</evidence>
<keyword evidence="3" id="KW-0813">Transport</keyword>
<evidence type="ECO:0000256" key="6">
    <source>
        <dbReference type="ARBA" id="ARBA00022989"/>
    </source>
</evidence>
<evidence type="ECO:0000256" key="9">
    <source>
        <dbReference type="SAM" id="Phobius"/>
    </source>
</evidence>
<feature type="transmembrane region" description="Helical" evidence="9">
    <location>
        <begin position="390"/>
        <end position="415"/>
    </location>
</feature>
<dbReference type="PANTHER" id="PTHR21716:SF53">
    <property type="entry name" value="PERMEASE PERM-RELATED"/>
    <property type="match status" value="1"/>
</dbReference>
<comment type="similarity">
    <text evidence="2">Belongs to the autoinducer-2 exporter (AI-2E) (TC 2.A.86) family.</text>
</comment>
<comment type="caution">
    <text evidence="10">The sequence shown here is derived from an EMBL/GenBank/DDBJ whole genome shotgun (WGS) entry which is preliminary data.</text>
</comment>
<evidence type="ECO:0000313" key="10">
    <source>
        <dbReference type="EMBL" id="RVU41618.1"/>
    </source>
</evidence>
<protein>
    <submittedName>
        <fullName evidence="10">AI-2E family transporter</fullName>
    </submittedName>
</protein>
<feature type="transmembrane region" description="Helical" evidence="9">
    <location>
        <begin position="292"/>
        <end position="313"/>
    </location>
</feature>
<keyword evidence="6 9" id="KW-1133">Transmembrane helix</keyword>
<evidence type="ECO:0000256" key="4">
    <source>
        <dbReference type="ARBA" id="ARBA00022475"/>
    </source>
</evidence>
<name>A0ABY0CNR8_9DELT</name>
<dbReference type="PANTHER" id="PTHR21716">
    <property type="entry name" value="TRANSMEMBRANE PROTEIN"/>
    <property type="match status" value="1"/>
</dbReference>
<evidence type="ECO:0000256" key="2">
    <source>
        <dbReference type="ARBA" id="ARBA00009773"/>
    </source>
</evidence>
<gene>
    <name evidence="10" type="ORF">EA187_18340</name>
</gene>
<dbReference type="RefSeq" id="WP_127781204.1">
    <property type="nucleotide sequence ID" value="NZ_SADD01000015.1"/>
</dbReference>
<feature type="transmembrane region" description="Helical" evidence="9">
    <location>
        <begin position="354"/>
        <end position="370"/>
    </location>
</feature>
<feature type="transmembrane region" description="Helical" evidence="9">
    <location>
        <begin position="119"/>
        <end position="140"/>
    </location>
</feature>
<evidence type="ECO:0000256" key="3">
    <source>
        <dbReference type="ARBA" id="ARBA00022448"/>
    </source>
</evidence>
<feature type="transmembrane region" description="Helical" evidence="9">
    <location>
        <begin position="227"/>
        <end position="254"/>
    </location>
</feature>
<evidence type="ECO:0000313" key="11">
    <source>
        <dbReference type="Proteomes" id="UP000282926"/>
    </source>
</evidence>
<keyword evidence="4" id="KW-1003">Cell membrane</keyword>
<keyword evidence="11" id="KW-1185">Reference proteome</keyword>
<feature type="region of interest" description="Disordered" evidence="8">
    <location>
        <begin position="18"/>
        <end position="44"/>
    </location>
</feature>
<keyword evidence="5 9" id="KW-0812">Transmembrane</keyword>
<dbReference type="InterPro" id="IPR002549">
    <property type="entry name" value="AI-2E-like"/>
</dbReference>
<dbReference type="Pfam" id="PF01594">
    <property type="entry name" value="AI-2E_transport"/>
    <property type="match status" value="1"/>
</dbReference>
<accession>A0ABY0CNR8</accession>
<proteinExistence type="inferred from homology"/>
<reference evidence="10 11" key="1">
    <citation type="submission" date="2019-01" db="EMBL/GenBank/DDBJ databases">
        <title>Lujinxingia litoralis gen. nov., sp. nov. and Lujinxingia sediminis gen. nov., sp. nov., new members in the order Bradymonadales, isolated from coastal sediment.</title>
        <authorList>
            <person name="Li C.-M."/>
        </authorList>
    </citation>
    <scope>NUCLEOTIDE SEQUENCE [LARGE SCALE GENOMIC DNA]</scope>
    <source>
        <strain evidence="10 11">SEH01</strain>
    </source>
</reference>
<evidence type="ECO:0000256" key="1">
    <source>
        <dbReference type="ARBA" id="ARBA00004651"/>
    </source>
</evidence>
<keyword evidence="7 9" id="KW-0472">Membrane</keyword>
<evidence type="ECO:0000256" key="5">
    <source>
        <dbReference type="ARBA" id="ARBA00022692"/>
    </source>
</evidence>